<dbReference type="PANTHER" id="PTHR34094">
    <property type="match status" value="1"/>
</dbReference>
<keyword evidence="3" id="KW-1185">Reference proteome</keyword>
<comment type="caution">
    <text evidence="2">The sequence shown here is derived from an EMBL/GenBank/DDBJ whole genome shotgun (WGS) entry which is preliminary data.</text>
</comment>
<reference evidence="2" key="2">
    <citation type="submission" date="2023-03" db="EMBL/GenBank/DDBJ databases">
        <authorList>
            <person name="Inwood S.N."/>
            <person name="Skelly J.G."/>
            <person name="Guhlin J."/>
            <person name="Harrop T.W.R."/>
            <person name="Goldson S.G."/>
            <person name="Dearden P.K."/>
        </authorList>
    </citation>
    <scope>NUCLEOTIDE SEQUENCE</scope>
    <source>
        <strain evidence="2">Lincoln</strain>
        <tissue evidence="2">Whole body</tissue>
    </source>
</reference>
<sequence>MRLLSIKCLTVWSNFNRLCYNTPLNSIPMTVRLCSTKPTILQNITKKVNPFGKLIIDLPFNVEIKPTNPHEHPDMDTLLVKLFSKSSIPMINNSEIISVNVSSVCDIRTIDTENNLNDISCIIEAPIGYDIEARTIGEGDVCISDMVSNTINVQTEYGNIVASKLQGKEISLSASEGGSITLKKSIQGDIEVNTAKDGTVSAEKCLGTRLDISTENGDVNVGSNYCEKSTFTTLNGNLLLNNLHMDSDIDINGNGSLNITCLDGSLQANLQEGLAKIQVVRITNDSIIQSSGEIHLNIPEDIDAKLTLISRKNLVIDPHISGKFSTDSKQFTNDGNGSEFHVETDDIIQVSQSSWMESLKLGKCSK</sequence>
<organism evidence="2 3">
    <name type="scientific">Microctonus hyperodae</name>
    <name type="common">Parasitoid wasp</name>
    <dbReference type="NCBI Taxonomy" id="165561"/>
    <lineage>
        <taxon>Eukaryota</taxon>
        <taxon>Metazoa</taxon>
        <taxon>Ecdysozoa</taxon>
        <taxon>Arthropoda</taxon>
        <taxon>Hexapoda</taxon>
        <taxon>Insecta</taxon>
        <taxon>Pterygota</taxon>
        <taxon>Neoptera</taxon>
        <taxon>Endopterygota</taxon>
        <taxon>Hymenoptera</taxon>
        <taxon>Apocrita</taxon>
        <taxon>Ichneumonoidea</taxon>
        <taxon>Braconidae</taxon>
        <taxon>Euphorinae</taxon>
        <taxon>Microctonus</taxon>
    </lineage>
</organism>
<dbReference type="Gene3D" id="2.160.20.120">
    <property type="match status" value="1"/>
</dbReference>
<dbReference type="PANTHER" id="PTHR34094:SF1">
    <property type="entry name" value="PROTEIN FAM185A"/>
    <property type="match status" value="1"/>
</dbReference>
<dbReference type="InterPro" id="IPR025164">
    <property type="entry name" value="Toastrack_DUF4097"/>
</dbReference>
<dbReference type="EMBL" id="JAQQBR010001832">
    <property type="protein sequence ID" value="KAK0167228.1"/>
    <property type="molecule type" value="Genomic_DNA"/>
</dbReference>
<evidence type="ECO:0000259" key="1">
    <source>
        <dbReference type="Pfam" id="PF13349"/>
    </source>
</evidence>
<evidence type="ECO:0000313" key="2">
    <source>
        <dbReference type="EMBL" id="KAK0167228.1"/>
    </source>
</evidence>
<accession>A0AA39KMR4</accession>
<dbReference type="Pfam" id="PF13349">
    <property type="entry name" value="DUF4097"/>
    <property type="match status" value="1"/>
</dbReference>
<feature type="domain" description="DUF4097" evidence="1">
    <location>
        <begin position="183"/>
        <end position="308"/>
    </location>
</feature>
<dbReference type="Proteomes" id="UP001168972">
    <property type="component" value="Unassembled WGS sequence"/>
</dbReference>
<protein>
    <recommendedName>
        <fullName evidence="1">DUF4097 domain-containing protein</fullName>
    </recommendedName>
</protein>
<proteinExistence type="predicted"/>
<reference evidence="2" key="1">
    <citation type="journal article" date="2023" name="bioRxiv">
        <title>Scaffold-level genome assemblies of two parasitoid biocontrol wasps reveal the parthenogenesis mechanism and an associated novel virus.</title>
        <authorList>
            <person name="Inwood S."/>
            <person name="Skelly J."/>
            <person name="Guhlin J."/>
            <person name="Harrop T."/>
            <person name="Goldson S."/>
            <person name="Dearden P."/>
        </authorList>
    </citation>
    <scope>NUCLEOTIDE SEQUENCE</scope>
    <source>
        <strain evidence="2">Lincoln</strain>
        <tissue evidence="2">Whole body</tissue>
    </source>
</reference>
<gene>
    <name evidence="2" type="ORF">PV327_004657</name>
</gene>
<dbReference type="AlphaFoldDB" id="A0AA39KMR4"/>
<name>A0AA39KMR4_MICHY</name>
<evidence type="ECO:0000313" key="3">
    <source>
        <dbReference type="Proteomes" id="UP001168972"/>
    </source>
</evidence>